<sequence length="243" mass="26360">MSRRNALITAAGVAAVGITSSTLLATPAAAAPRPLRNDELKAALRRVEARRRRILTDRASANGWEMEKATDDEGDIATRHVEGTPLSVPVRTGDVESVLAHVIRRFHYEVEALGLRGEPNPLVGWAAPSSIRDSRLPESNRASGTAVVVRPDSYPPGVRGGFTSRQELTIRDILADAEGVVRWGGDDRHPYEGLFYLNVPPGDARLARVAARIRAWREVPGAGAGLVPDVTAPSRRRRASQFR</sequence>
<name>A0ABY9W2C1_9ACTN</name>
<keyword evidence="1" id="KW-0732">Signal</keyword>
<evidence type="ECO:0000256" key="1">
    <source>
        <dbReference type="SAM" id="SignalP"/>
    </source>
</evidence>
<feature type="signal peptide" evidence="1">
    <location>
        <begin position="1"/>
        <end position="25"/>
    </location>
</feature>
<proteinExistence type="predicted"/>
<dbReference type="PROSITE" id="PS51318">
    <property type="entry name" value="TAT"/>
    <property type="match status" value="1"/>
</dbReference>
<evidence type="ECO:0008006" key="4">
    <source>
        <dbReference type="Google" id="ProtNLM"/>
    </source>
</evidence>
<evidence type="ECO:0000313" key="3">
    <source>
        <dbReference type="Proteomes" id="UP001303236"/>
    </source>
</evidence>
<dbReference type="EMBL" id="CP134500">
    <property type="protein sequence ID" value="WNF27451.1"/>
    <property type="molecule type" value="Genomic_DNA"/>
</dbReference>
<gene>
    <name evidence="2" type="ORF">RI138_11725</name>
</gene>
<protein>
    <recommendedName>
        <fullName evidence="4">Secreted protein</fullName>
    </recommendedName>
</protein>
<keyword evidence="3" id="KW-1185">Reference proteome</keyword>
<evidence type="ECO:0000313" key="2">
    <source>
        <dbReference type="EMBL" id="WNF27451.1"/>
    </source>
</evidence>
<feature type="chain" id="PRO_5047077719" description="Secreted protein" evidence="1">
    <location>
        <begin position="26"/>
        <end position="243"/>
    </location>
</feature>
<organism evidence="2 3">
    <name type="scientific">Streptomyces durocortorensis</name>
    <dbReference type="NCBI Taxonomy" id="2811104"/>
    <lineage>
        <taxon>Bacteria</taxon>
        <taxon>Bacillati</taxon>
        <taxon>Actinomycetota</taxon>
        <taxon>Actinomycetes</taxon>
        <taxon>Kitasatosporales</taxon>
        <taxon>Streptomycetaceae</taxon>
        <taxon>Streptomyces</taxon>
    </lineage>
</organism>
<reference evidence="2 3" key="1">
    <citation type="submission" date="2023-09" db="EMBL/GenBank/DDBJ databases">
        <title>Genome completion map analysis of the actinomycetes C11-1.</title>
        <authorList>
            <person name="Qin P."/>
            <person name="Guan P."/>
        </authorList>
    </citation>
    <scope>NUCLEOTIDE SEQUENCE [LARGE SCALE GENOMIC DNA]</scope>
    <source>
        <strain evidence="2 3">C11-1</strain>
    </source>
</reference>
<accession>A0ABY9W2C1</accession>
<dbReference type="InterPro" id="IPR006311">
    <property type="entry name" value="TAT_signal"/>
</dbReference>
<dbReference type="Proteomes" id="UP001303236">
    <property type="component" value="Chromosome"/>
</dbReference>